<evidence type="ECO:0000313" key="2">
    <source>
        <dbReference type="Ensembl" id="ENSABRP00000002999.1"/>
    </source>
</evidence>
<feature type="signal peptide" evidence="1">
    <location>
        <begin position="1"/>
        <end position="17"/>
    </location>
</feature>
<sequence>LFLLSLTSRLYITCALSRSQLPDTALWPLKGDLILSFSHSFFLSHTAAVAYAQLGQLHPSSLVLTFACFSKDMLQSILQTDSEGGSPTGYVRTALALLHVYAMYFSTKYVLFGLKLLFLLYRECITIHGLTTCGPLFQCYTTPTS</sequence>
<accession>A0A8B9BEB1</accession>
<reference evidence="2" key="2">
    <citation type="submission" date="2025-09" db="UniProtKB">
        <authorList>
            <consortium name="Ensembl"/>
        </authorList>
    </citation>
    <scope>IDENTIFICATION</scope>
</reference>
<dbReference type="AlphaFoldDB" id="A0A8B9BEB1"/>
<dbReference type="Ensembl" id="ENSABRT00000004375.1">
    <property type="protein sequence ID" value="ENSABRP00000002999.1"/>
    <property type="gene ID" value="ENSABRG00000002883.1"/>
</dbReference>
<evidence type="ECO:0000313" key="3">
    <source>
        <dbReference type="Proteomes" id="UP000694426"/>
    </source>
</evidence>
<keyword evidence="3" id="KW-1185">Reference proteome</keyword>
<protein>
    <submittedName>
        <fullName evidence="2">Uncharacterized protein</fullName>
    </submittedName>
</protein>
<reference evidence="2" key="1">
    <citation type="submission" date="2025-08" db="UniProtKB">
        <authorList>
            <consortium name="Ensembl"/>
        </authorList>
    </citation>
    <scope>IDENTIFICATION</scope>
</reference>
<evidence type="ECO:0000256" key="1">
    <source>
        <dbReference type="SAM" id="SignalP"/>
    </source>
</evidence>
<feature type="chain" id="PRO_5034058654" evidence="1">
    <location>
        <begin position="18"/>
        <end position="145"/>
    </location>
</feature>
<organism evidence="2 3">
    <name type="scientific">Anser brachyrhynchus</name>
    <name type="common">Pink-footed goose</name>
    <dbReference type="NCBI Taxonomy" id="132585"/>
    <lineage>
        <taxon>Eukaryota</taxon>
        <taxon>Metazoa</taxon>
        <taxon>Chordata</taxon>
        <taxon>Craniata</taxon>
        <taxon>Vertebrata</taxon>
        <taxon>Euteleostomi</taxon>
        <taxon>Archelosauria</taxon>
        <taxon>Archosauria</taxon>
        <taxon>Dinosauria</taxon>
        <taxon>Saurischia</taxon>
        <taxon>Theropoda</taxon>
        <taxon>Coelurosauria</taxon>
        <taxon>Aves</taxon>
        <taxon>Neognathae</taxon>
        <taxon>Galloanserae</taxon>
        <taxon>Anseriformes</taxon>
        <taxon>Anatidae</taxon>
        <taxon>Anserinae</taxon>
        <taxon>Anser</taxon>
    </lineage>
</organism>
<proteinExistence type="predicted"/>
<dbReference type="Proteomes" id="UP000694426">
    <property type="component" value="Unplaced"/>
</dbReference>
<keyword evidence="1" id="KW-0732">Signal</keyword>
<name>A0A8B9BEB1_9AVES</name>